<proteinExistence type="predicted"/>
<dbReference type="InterPro" id="IPR003103">
    <property type="entry name" value="BAG_domain"/>
</dbReference>
<sequence>MNGGPFFRNYSIQKPSRSVPVQQTQHRSSPKVVSVPVHFISSEQPRTTLSMLKDSAALKIQKVVRGFIVRKSVKKIASIRNEVSEIERRINDIEVIDLIRRDAKERLRVNETLMSLLFKLDSIRGVDCGVRLLRKAVTSKAIALQEKVDSIALADQQSLDSLNDSGEVDIDNDCRSSSEQITETSGDAGNSQSVEDDVVKEMVENYNPVEITADLTEIGEADHTSIAGSMEVEKVHKEGDGGNDDKGKREVVEKLMADNEQMMKLMIQISERNEMQTRMINSLSRRVEQLEEAFRTDKDKLRRKKKKTRAALRRLDKDNFSI</sequence>
<feature type="coiled-coil region" evidence="3">
    <location>
        <begin position="273"/>
        <end position="318"/>
    </location>
</feature>
<accession>A0AA36E0A7</accession>
<dbReference type="GO" id="GO:0005516">
    <property type="term" value="F:calmodulin binding"/>
    <property type="evidence" value="ECO:0007669"/>
    <property type="project" value="UniProtKB-KW"/>
</dbReference>
<dbReference type="GO" id="GO:0006457">
    <property type="term" value="P:protein folding"/>
    <property type="evidence" value="ECO:0007669"/>
    <property type="project" value="TreeGrafter"/>
</dbReference>
<evidence type="ECO:0000256" key="4">
    <source>
        <dbReference type="SAM" id="MobiDB-lite"/>
    </source>
</evidence>
<feature type="coiled-coil region" evidence="3">
    <location>
        <begin position="69"/>
        <end position="96"/>
    </location>
</feature>
<evidence type="ECO:0000256" key="2">
    <source>
        <dbReference type="ARBA" id="ARBA00023186"/>
    </source>
</evidence>
<dbReference type="AlphaFoldDB" id="A0AA36E0A7"/>
<organism evidence="6 7">
    <name type="scientific">Lactuca saligna</name>
    <name type="common">Willowleaf lettuce</name>
    <dbReference type="NCBI Taxonomy" id="75948"/>
    <lineage>
        <taxon>Eukaryota</taxon>
        <taxon>Viridiplantae</taxon>
        <taxon>Streptophyta</taxon>
        <taxon>Embryophyta</taxon>
        <taxon>Tracheophyta</taxon>
        <taxon>Spermatophyta</taxon>
        <taxon>Magnoliopsida</taxon>
        <taxon>eudicotyledons</taxon>
        <taxon>Gunneridae</taxon>
        <taxon>Pentapetalae</taxon>
        <taxon>asterids</taxon>
        <taxon>campanulids</taxon>
        <taxon>Asterales</taxon>
        <taxon>Asteraceae</taxon>
        <taxon>Cichorioideae</taxon>
        <taxon>Cichorieae</taxon>
        <taxon>Lactucinae</taxon>
        <taxon>Lactuca</taxon>
    </lineage>
</organism>
<dbReference type="PROSITE" id="PS50096">
    <property type="entry name" value="IQ"/>
    <property type="match status" value="1"/>
</dbReference>
<dbReference type="SMART" id="SM00015">
    <property type="entry name" value="IQ"/>
    <property type="match status" value="1"/>
</dbReference>
<feature type="region of interest" description="Disordered" evidence="4">
    <location>
        <begin position="164"/>
        <end position="193"/>
    </location>
</feature>
<dbReference type="GO" id="GO:0051087">
    <property type="term" value="F:protein-folding chaperone binding"/>
    <property type="evidence" value="ECO:0007669"/>
    <property type="project" value="InterPro"/>
</dbReference>
<dbReference type="PANTHER" id="PTHR33322">
    <property type="entry name" value="BAG DOMAIN CONTAINING PROTEIN, EXPRESSED"/>
    <property type="match status" value="1"/>
</dbReference>
<dbReference type="InterPro" id="IPR040400">
    <property type="entry name" value="BAG5/6/7/8"/>
</dbReference>
<feature type="compositionally biased region" description="Polar residues" evidence="4">
    <location>
        <begin position="175"/>
        <end position="193"/>
    </location>
</feature>
<evidence type="ECO:0000313" key="7">
    <source>
        <dbReference type="Proteomes" id="UP001177003"/>
    </source>
</evidence>
<dbReference type="EMBL" id="OX465080">
    <property type="protein sequence ID" value="CAI9278156.1"/>
    <property type="molecule type" value="Genomic_DNA"/>
</dbReference>
<reference evidence="6" key="1">
    <citation type="submission" date="2023-04" db="EMBL/GenBank/DDBJ databases">
        <authorList>
            <person name="Vijverberg K."/>
            <person name="Xiong W."/>
            <person name="Schranz E."/>
        </authorList>
    </citation>
    <scope>NUCLEOTIDE SEQUENCE</scope>
</reference>
<dbReference type="SUPFAM" id="SSF63491">
    <property type="entry name" value="BAG domain"/>
    <property type="match status" value="1"/>
</dbReference>
<dbReference type="InterPro" id="IPR036533">
    <property type="entry name" value="BAG_dom_sf"/>
</dbReference>
<keyword evidence="2" id="KW-0143">Chaperone</keyword>
<feature type="domain" description="BAG" evidence="5">
    <location>
        <begin position="75"/>
        <end position="152"/>
    </location>
</feature>
<evidence type="ECO:0000259" key="5">
    <source>
        <dbReference type="PROSITE" id="PS51035"/>
    </source>
</evidence>
<keyword evidence="1" id="KW-0112">Calmodulin-binding</keyword>
<dbReference type="PANTHER" id="PTHR33322:SF4">
    <property type="entry name" value="BAG DOMAIN CONTAINING PROTEIN, EXPRESSED"/>
    <property type="match status" value="1"/>
</dbReference>
<dbReference type="Pfam" id="PF02179">
    <property type="entry name" value="BAG"/>
    <property type="match status" value="1"/>
</dbReference>
<evidence type="ECO:0000256" key="3">
    <source>
        <dbReference type="SAM" id="Coils"/>
    </source>
</evidence>
<dbReference type="Proteomes" id="UP001177003">
    <property type="component" value="Chromosome 4"/>
</dbReference>
<keyword evidence="3" id="KW-0175">Coiled coil</keyword>
<evidence type="ECO:0000256" key="1">
    <source>
        <dbReference type="ARBA" id="ARBA00022860"/>
    </source>
</evidence>
<name>A0AA36E0A7_LACSI</name>
<dbReference type="Gene3D" id="1.20.58.120">
    <property type="entry name" value="BAG domain"/>
    <property type="match status" value="1"/>
</dbReference>
<dbReference type="SMART" id="SM00264">
    <property type="entry name" value="BAG"/>
    <property type="match status" value="1"/>
</dbReference>
<keyword evidence="7" id="KW-1185">Reference proteome</keyword>
<gene>
    <name evidence="6" type="ORF">LSALG_LOCUS18043</name>
</gene>
<dbReference type="InterPro" id="IPR000048">
    <property type="entry name" value="IQ_motif_EF-hand-BS"/>
</dbReference>
<dbReference type="FunFam" id="1.20.58.120:FF:000010">
    <property type="entry name" value="BAG family molecular chaperone regulator 6"/>
    <property type="match status" value="1"/>
</dbReference>
<protein>
    <recommendedName>
        <fullName evidence="5">BAG domain-containing protein</fullName>
    </recommendedName>
</protein>
<evidence type="ECO:0000313" key="6">
    <source>
        <dbReference type="EMBL" id="CAI9278156.1"/>
    </source>
</evidence>
<dbReference type="PROSITE" id="PS51035">
    <property type="entry name" value="BAG"/>
    <property type="match status" value="1"/>
</dbReference>
<dbReference type="Pfam" id="PF00612">
    <property type="entry name" value="IQ"/>
    <property type="match status" value="1"/>
</dbReference>
<dbReference type="GO" id="GO:0009506">
    <property type="term" value="C:plasmodesma"/>
    <property type="evidence" value="ECO:0007669"/>
    <property type="project" value="TreeGrafter"/>
</dbReference>